<keyword evidence="2" id="KW-0067">ATP-binding</keyword>
<dbReference type="InterPro" id="IPR027417">
    <property type="entry name" value="P-loop_NTPase"/>
</dbReference>
<name>A0A371YNB7_9GAMM</name>
<dbReference type="EMBL" id="JBHRSF010000001">
    <property type="protein sequence ID" value="MFC2993738.1"/>
    <property type="molecule type" value="Genomic_DNA"/>
</dbReference>
<dbReference type="GO" id="GO:0046404">
    <property type="term" value="F:ATP-dependent polydeoxyribonucleotide 5'-hydroxyl-kinase activity"/>
    <property type="evidence" value="ECO:0007669"/>
    <property type="project" value="TreeGrafter"/>
</dbReference>
<dbReference type="GO" id="GO:0003690">
    <property type="term" value="F:double-stranded DNA binding"/>
    <property type="evidence" value="ECO:0007669"/>
    <property type="project" value="TreeGrafter"/>
</dbReference>
<keyword evidence="2" id="KW-0547">Nucleotide-binding</keyword>
<dbReference type="Proteomes" id="UP000240957">
    <property type="component" value="Unassembled WGS sequence"/>
</dbReference>
<reference evidence="1" key="4">
    <citation type="submission" date="2024-09" db="EMBL/GenBank/DDBJ databases">
        <authorList>
            <person name="Sun Q."/>
            <person name="Mori K."/>
        </authorList>
    </citation>
    <scope>NUCLEOTIDE SEQUENCE</scope>
    <source>
        <strain evidence="1">KCTC 62575</strain>
    </source>
</reference>
<dbReference type="PANTHER" id="PTHR12083">
    <property type="entry name" value="BIFUNCTIONAL POLYNUCLEOTIDE PHOSPHATASE/KINASE"/>
    <property type="match status" value="1"/>
</dbReference>
<keyword evidence="4" id="KW-1185">Reference proteome</keyword>
<evidence type="ECO:0000313" key="4">
    <source>
        <dbReference type="Proteomes" id="UP001595455"/>
    </source>
</evidence>
<proteinExistence type="predicted"/>
<reference evidence="2 3" key="2">
    <citation type="submission" date="2018-08" db="EMBL/GenBank/DDBJ databases">
        <title>The draft genome of Acinetobacter sichuanensis strain WCHAc060041.</title>
        <authorList>
            <person name="Qin J."/>
            <person name="Feng Y."/>
            <person name="Zong Z."/>
        </authorList>
    </citation>
    <scope>NUCLEOTIDE SEQUENCE [LARGE SCALE GENOMIC DNA]</scope>
    <source>
        <strain evidence="2 3">WCHAc060041</strain>
    </source>
</reference>
<dbReference type="InterPro" id="IPR017101">
    <property type="entry name" value="P-loop_ATP/GTP-bd_All4644_prd"/>
</dbReference>
<protein>
    <submittedName>
        <fullName evidence="1">AAA family ATPase</fullName>
    </submittedName>
    <submittedName>
        <fullName evidence="2">ATP-binding protein</fullName>
    </submittedName>
</protein>
<dbReference type="EMBL" id="PYIX02000024">
    <property type="protein sequence ID" value="RFC82932.1"/>
    <property type="molecule type" value="Genomic_DNA"/>
</dbReference>
<dbReference type="SUPFAM" id="SSF52540">
    <property type="entry name" value="P-loop containing nucleoside triphosphate hydrolases"/>
    <property type="match status" value="1"/>
</dbReference>
<dbReference type="AlphaFoldDB" id="A0A371YNB7"/>
<dbReference type="Pfam" id="PF13671">
    <property type="entry name" value="AAA_33"/>
    <property type="match status" value="1"/>
</dbReference>
<accession>A0A371YNB7</accession>
<dbReference type="GO" id="GO:0006281">
    <property type="term" value="P:DNA repair"/>
    <property type="evidence" value="ECO:0007669"/>
    <property type="project" value="TreeGrafter"/>
</dbReference>
<dbReference type="PANTHER" id="PTHR12083:SF9">
    <property type="entry name" value="BIFUNCTIONAL POLYNUCLEOTIDE PHOSPHATASE_KINASE"/>
    <property type="match status" value="1"/>
</dbReference>
<gene>
    <name evidence="1" type="ORF">ACFODO_00300</name>
    <name evidence="2" type="ORF">C9E89_013765</name>
</gene>
<evidence type="ECO:0000313" key="2">
    <source>
        <dbReference type="EMBL" id="RFC82932.1"/>
    </source>
</evidence>
<evidence type="ECO:0000313" key="3">
    <source>
        <dbReference type="Proteomes" id="UP000240957"/>
    </source>
</evidence>
<dbReference type="OrthoDB" id="8564590at2"/>
<dbReference type="PIRSF" id="PIRSF037081">
    <property type="entry name" value="P-loop_All4644_prd"/>
    <property type="match status" value="1"/>
</dbReference>
<dbReference type="RefSeq" id="WP_107008910.1">
    <property type="nucleotide sequence ID" value="NZ_JBHRSF010000001.1"/>
</dbReference>
<evidence type="ECO:0000313" key="1">
    <source>
        <dbReference type="EMBL" id="MFC2993738.1"/>
    </source>
</evidence>
<reference evidence="1" key="1">
    <citation type="journal article" date="2014" name="Int. J. Syst. Evol. Microbiol.">
        <title>Complete genome of a new Firmicutes species belonging to the dominant human colonic microbiota ('Ruminococcus bicirculans') reveals two chromosomes and a selective capacity to utilize plant glucans.</title>
        <authorList>
            <consortium name="NISC Comparative Sequencing Program"/>
            <person name="Wegmann U."/>
            <person name="Louis P."/>
            <person name="Goesmann A."/>
            <person name="Henrissat B."/>
            <person name="Duncan S.H."/>
            <person name="Flint H.J."/>
        </authorList>
    </citation>
    <scope>NUCLEOTIDE SEQUENCE</scope>
    <source>
        <strain evidence="1">KCTC 62575</strain>
    </source>
</reference>
<reference evidence="4" key="3">
    <citation type="journal article" date="2019" name="Int. J. Syst. Evol. Microbiol.">
        <title>The Global Catalogue of Microorganisms (GCM) 10K type strain sequencing project: providing services to taxonomists for standard genome sequencing and annotation.</title>
        <authorList>
            <consortium name="The Broad Institute Genomics Platform"/>
            <consortium name="The Broad Institute Genome Sequencing Center for Infectious Disease"/>
            <person name="Wu L."/>
            <person name="Ma J."/>
        </authorList>
    </citation>
    <scope>NUCLEOTIDE SEQUENCE [LARGE SCALE GENOMIC DNA]</scope>
    <source>
        <strain evidence="4">KCTC 62575</strain>
    </source>
</reference>
<dbReference type="GO" id="GO:0046403">
    <property type="term" value="F:polynucleotide 3'-phosphatase activity"/>
    <property type="evidence" value="ECO:0007669"/>
    <property type="project" value="TreeGrafter"/>
</dbReference>
<dbReference type="Gene3D" id="3.40.50.300">
    <property type="entry name" value="P-loop containing nucleotide triphosphate hydrolases"/>
    <property type="match status" value="1"/>
</dbReference>
<organism evidence="2 3">
    <name type="scientific">Acinetobacter sichuanensis</name>
    <dbReference type="NCBI Taxonomy" id="2136183"/>
    <lineage>
        <taxon>Bacteria</taxon>
        <taxon>Pseudomonadati</taxon>
        <taxon>Pseudomonadota</taxon>
        <taxon>Gammaproteobacteria</taxon>
        <taxon>Moraxellales</taxon>
        <taxon>Moraxellaceae</taxon>
        <taxon>Acinetobacter</taxon>
    </lineage>
</organism>
<dbReference type="Proteomes" id="UP001595455">
    <property type="component" value="Unassembled WGS sequence"/>
</dbReference>
<sequence length="154" mass="18190">MQLIIFTGLQASGKSTFYKEYFYKTHLRLNLDMLKTRHREKILFEACLESKSKCVIDNTNMSQIDRHRYIEKAKNAGFHIVNYYFETSLDSALERNRQRLGKERIPDQGVLATAKKFELPSLQEGFDELYKVKIIENQQFSIQLLAIREQPHEI</sequence>
<comment type="caution">
    <text evidence="2">The sequence shown here is derived from an EMBL/GenBank/DDBJ whole genome shotgun (WGS) entry which is preliminary data.</text>
</comment>
<dbReference type="GO" id="GO:0005524">
    <property type="term" value="F:ATP binding"/>
    <property type="evidence" value="ECO:0007669"/>
    <property type="project" value="UniProtKB-KW"/>
</dbReference>